<dbReference type="Gene3D" id="3.10.450.50">
    <property type="match status" value="1"/>
</dbReference>
<dbReference type="Pfam" id="PF12680">
    <property type="entry name" value="SnoaL_2"/>
    <property type="match status" value="1"/>
</dbReference>
<dbReference type="Proteomes" id="UP000679126">
    <property type="component" value="Unassembled WGS sequence"/>
</dbReference>
<evidence type="ECO:0000313" key="2">
    <source>
        <dbReference type="EMBL" id="MBO9151525.1"/>
    </source>
</evidence>
<comment type="caution">
    <text evidence="2">The sequence shown here is derived from an EMBL/GenBank/DDBJ whole genome shotgun (WGS) entry which is preliminary data.</text>
</comment>
<evidence type="ECO:0000313" key="3">
    <source>
        <dbReference type="Proteomes" id="UP000679126"/>
    </source>
</evidence>
<dbReference type="InterPro" id="IPR032710">
    <property type="entry name" value="NTF2-like_dom_sf"/>
</dbReference>
<reference evidence="3" key="1">
    <citation type="submission" date="2021-03" db="EMBL/GenBank/DDBJ databases">
        <title>Assistant Professor.</title>
        <authorList>
            <person name="Huq M.A."/>
        </authorList>
    </citation>
    <scope>NUCLEOTIDE SEQUENCE [LARGE SCALE GENOMIC DNA]</scope>
    <source>
        <strain evidence="3">MAH-28</strain>
    </source>
</reference>
<dbReference type="EMBL" id="JAGHKP010000001">
    <property type="protein sequence ID" value="MBO9151525.1"/>
    <property type="molecule type" value="Genomic_DNA"/>
</dbReference>
<evidence type="ECO:0000259" key="1">
    <source>
        <dbReference type="Pfam" id="PF12680"/>
    </source>
</evidence>
<dbReference type="InterPro" id="IPR037401">
    <property type="entry name" value="SnoaL-like"/>
</dbReference>
<name>A0ABS3YAL7_9BACT</name>
<dbReference type="SUPFAM" id="SSF54427">
    <property type="entry name" value="NTF2-like"/>
    <property type="match status" value="1"/>
</dbReference>
<feature type="domain" description="SnoaL-like" evidence="1">
    <location>
        <begin position="17"/>
        <end position="118"/>
    </location>
</feature>
<sequence>MKSFPLPTKPEDVIPSLVERFNSGDINNQMALYAPEAVFVANDGRLVTDREEIAAIIGRDIKLGLSLNTNVRHVFTAGDTAQIIVDWSIEGIGPDGREVKLGGSACDIVRRGADGFWRYIIDNNQGTAVRQ</sequence>
<organism evidence="2 3">
    <name type="scientific">Chitinophaga chungangae</name>
    <dbReference type="NCBI Taxonomy" id="2821488"/>
    <lineage>
        <taxon>Bacteria</taxon>
        <taxon>Pseudomonadati</taxon>
        <taxon>Bacteroidota</taxon>
        <taxon>Chitinophagia</taxon>
        <taxon>Chitinophagales</taxon>
        <taxon>Chitinophagaceae</taxon>
        <taxon>Chitinophaga</taxon>
    </lineage>
</organism>
<accession>A0ABS3YAL7</accession>
<dbReference type="RefSeq" id="WP_209143808.1">
    <property type="nucleotide sequence ID" value="NZ_JAGHKP010000001.1"/>
</dbReference>
<proteinExistence type="predicted"/>
<protein>
    <submittedName>
        <fullName evidence="2">DUF4440 domain-containing protein</fullName>
    </submittedName>
</protein>
<keyword evidence="3" id="KW-1185">Reference proteome</keyword>
<gene>
    <name evidence="2" type="ORF">J7I43_04860</name>
</gene>